<feature type="region of interest" description="Disordered" evidence="5">
    <location>
        <begin position="260"/>
        <end position="280"/>
    </location>
</feature>
<feature type="compositionally biased region" description="Low complexity" evidence="5">
    <location>
        <begin position="373"/>
        <end position="411"/>
    </location>
</feature>
<keyword evidence="4" id="KW-0067">ATP-binding</keyword>
<evidence type="ECO:0000256" key="4">
    <source>
        <dbReference type="ARBA" id="ARBA00022840"/>
    </source>
</evidence>
<evidence type="ECO:0000313" key="8">
    <source>
        <dbReference type="EMBL" id="MFD1538547.1"/>
    </source>
</evidence>
<dbReference type="InterPro" id="IPR008271">
    <property type="entry name" value="Ser/Thr_kinase_AS"/>
</dbReference>
<feature type="transmembrane region" description="Helical" evidence="6">
    <location>
        <begin position="288"/>
        <end position="312"/>
    </location>
</feature>
<keyword evidence="3 8" id="KW-0418">Kinase</keyword>
<evidence type="ECO:0000256" key="3">
    <source>
        <dbReference type="ARBA" id="ARBA00022777"/>
    </source>
</evidence>
<sequence length="513" mass="53422">MPYIEPLREGDPAVVGAYRITGRLGAGGQGVVYLGQAADGKPVAVKVLREVAAGDDRLAREIAAARRVEPFCIAQVLDASMGGRPYIVSEYVDGPSLQQAGRHTGGDLQRLAVSTATALAAIHAAGIVHRDFKPANVLLGRDGPRVIDFGVARATDSVATGTATIVGTPAYMAPEQLAGTQVGPAADVFAWASVIVFAGTGTPPFGEDTLPAIVNRILHQEPQLGDLPAPLRPVVHACLAKDPRDRPAMRDVLLRLLGGQQQHPSPVAQAPISQGPMPHAPKRVAGRFPLVAAVAGAVAVSLAGVSVGAVVIRNAASTQYGGGPLLAAESSGPVTSSTPSAKRGAHKPKKSKTPSADRTTTRPLPTRTKERTTPTPTRTKASVTPTPTRTRPSSTPTTSRPTTSKPASSASFTLANVRVQGSSKINDEGVTCFRGSMNFAAGVDATKPAAPYSYQWIYDGKVIESGSARLPAGSRSDYVHSKDLVEPQDGTHTITYRITSPVSRAKSLTFTMC</sequence>
<dbReference type="Proteomes" id="UP001597097">
    <property type="component" value="Unassembled WGS sequence"/>
</dbReference>
<protein>
    <submittedName>
        <fullName evidence="8">Serine/threonine protein kinase</fullName>
    </submittedName>
</protein>
<dbReference type="RefSeq" id="WP_219527328.1">
    <property type="nucleotide sequence ID" value="NZ_JAHKRM010000002.1"/>
</dbReference>
<comment type="caution">
    <text evidence="8">The sequence shown here is derived from an EMBL/GenBank/DDBJ whole genome shotgun (WGS) entry which is preliminary data.</text>
</comment>
<keyword evidence="6" id="KW-1133">Transmembrane helix</keyword>
<keyword evidence="1" id="KW-0808">Transferase</keyword>
<keyword evidence="8" id="KW-0723">Serine/threonine-protein kinase</keyword>
<keyword evidence="2" id="KW-0547">Nucleotide-binding</keyword>
<dbReference type="PANTHER" id="PTHR43289:SF34">
    <property type="entry name" value="SERINE_THREONINE-PROTEIN KINASE YBDM-RELATED"/>
    <property type="match status" value="1"/>
</dbReference>
<feature type="region of interest" description="Disordered" evidence="5">
    <location>
        <begin position="325"/>
        <end position="411"/>
    </location>
</feature>
<evidence type="ECO:0000256" key="6">
    <source>
        <dbReference type="SAM" id="Phobius"/>
    </source>
</evidence>
<evidence type="ECO:0000256" key="5">
    <source>
        <dbReference type="SAM" id="MobiDB-lite"/>
    </source>
</evidence>
<gene>
    <name evidence="8" type="ORF">ACFSJ0_15940</name>
</gene>
<keyword evidence="6" id="KW-0812">Transmembrane</keyword>
<dbReference type="GO" id="GO:0004674">
    <property type="term" value="F:protein serine/threonine kinase activity"/>
    <property type="evidence" value="ECO:0007669"/>
    <property type="project" value="UniProtKB-KW"/>
</dbReference>
<keyword evidence="9" id="KW-1185">Reference proteome</keyword>
<dbReference type="PROSITE" id="PS00108">
    <property type="entry name" value="PROTEIN_KINASE_ST"/>
    <property type="match status" value="1"/>
</dbReference>
<reference evidence="9" key="1">
    <citation type="journal article" date="2019" name="Int. J. Syst. Evol. Microbiol.">
        <title>The Global Catalogue of Microorganisms (GCM) 10K type strain sequencing project: providing services to taxonomists for standard genome sequencing and annotation.</title>
        <authorList>
            <consortium name="The Broad Institute Genomics Platform"/>
            <consortium name="The Broad Institute Genome Sequencing Center for Infectious Disease"/>
            <person name="Wu L."/>
            <person name="Ma J."/>
        </authorList>
    </citation>
    <scope>NUCLEOTIDE SEQUENCE [LARGE SCALE GENOMIC DNA]</scope>
    <source>
        <strain evidence="9">CGMCC 1.15399</strain>
    </source>
</reference>
<organism evidence="8 9">
    <name type="scientific">Nonomuraea guangzhouensis</name>
    <dbReference type="NCBI Taxonomy" id="1291555"/>
    <lineage>
        <taxon>Bacteria</taxon>
        <taxon>Bacillati</taxon>
        <taxon>Actinomycetota</taxon>
        <taxon>Actinomycetes</taxon>
        <taxon>Streptosporangiales</taxon>
        <taxon>Streptosporangiaceae</taxon>
        <taxon>Nonomuraea</taxon>
    </lineage>
</organism>
<evidence type="ECO:0000313" key="9">
    <source>
        <dbReference type="Proteomes" id="UP001597097"/>
    </source>
</evidence>
<evidence type="ECO:0000256" key="2">
    <source>
        <dbReference type="ARBA" id="ARBA00022741"/>
    </source>
</evidence>
<dbReference type="PANTHER" id="PTHR43289">
    <property type="entry name" value="MITOGEN-ACTIVATED PROTEIN KINASE KINASE KINASE 20-RELATED"/>
    <property type="match status" value="1"/>
</dbReference>
<keyword evidence="6" id="KW-0472">Membrane</keyword>
<evidence type="ECO:0000256" key="1">
    <source>
        <dbReference type="ARBA" id="ARBA00022679"/>
    </source>
</evidence>
<dbReference type="EMBL" id="JBHUCM010000013">
    <property type="protein sequence ID" value="MFD1538547.1"/>
    <property type="molecule type" value="Genomic_DNA"/>
</dbReference>
<accession>A0ABW4G717</accession>
<dbReference type="Pfam" id="PF00069">
    <property type="entry name" value="Pkinase"/>
    <property type="match status" value="1"/>
</dbReference>
<evidence type="ECO:0000259" key="7">
    <source>
        <dbReference type="PROSITE" id="PS50011"/>
    </source>
</evidence>
<proteinExistence type="predicted"/>
<feature type="domain" description="Protein kinase" evidence="7">
    <location>
        <begin position="18"/>
        <end position="266"/>
    </location>
</feature>
<name>A0ABW4G717_9ACTN</name>
<dbReference type="CDD" id="cd14014">
    <property type="entry name" value="STKc_PknB_like"/>
    <property type="match status" value="1"/>
</dbReference>
<dbReference type="InterPro" id="IPR000719">
    <property type="entry name" value="Prot_kinase_dom"/>
</dbReference>
<dbReference type="PROSITE" id="PS50011">
    <property type="entry name" value="PROTEIN_KINASE_DOM"/>
    <property type="match status" value="1"/>
</dbReference>
<feature type="compositionally biased region" description="Basic residues" evidence="5">
    <location>
        <begin position="343"/>
        <end position="352"/>
    </location>
</feature>